<proteinExistence type="predicted"/>
<dbReference type="HOGENOM" id="CLU_1569473_0_0_11"/>
<dbReference type="Gene3D" id="3.10.129.10">
    <property type="entry name" value="Hotdog Thioesterase"/>
    <property type="match status" value="1"/>
</dbReference>
<dbReference type="Proteomes" id="UP000002212">
    <property type="component" value="Chromosome"/>
</dbReference>
<dbReference type="RefSeq" id="WP_012689654.1">
    <property type="nucleotide sequence ID" value="NC_012522.1"/>
</dbReference>
<feature type="region of interest" description="Disordered" evidence="1">
    <location>
        <begin position="146"/>
        <end position="170"/>
    </location>
</feature>
<feature type="compositionally biased region" description="Low complexity" evidence="1">
    <location>
        <begin position="148"/>
        <end position="159"/>
    </location>
</feature>
<evidence type="ECO:0000313" key="2">
    <source>
        <dbReference type="EMBL" id="BAH50698.1"/>
    </source>
</evidence>
<evidence type="ECO:0000256" key="1">
    <source>
        <dbReference type="SAM" id="MobiDB-lite"/>
    </source>
</evidence>
<sequence>MTTGHDGGCFGCGSDNPIGLKLRCTAGPGLSLRASVVPAATNLRCIGPVPFGIISAILEESMGLLGGLVPTSMHVEHLSIDCDHFPHAEQELTVEAAIDEIVGDRICTSAVARSVGGRLVATATGTYVAEGALRPVRLFGSCNNQKGARAAEPPTAAPCAERRPYEWSHR</sequence>
<accession>C1B3K0</accession>
<evidence type="ECO:0008006" key="4">
    <source>
        <dbReference type="Google" id="ProtNLM"/>
    </source>
</evidence>
<evidence type="ECO:0000313" key="3">
    <source>
        <dbReference type="Proteomes" id="UP000002212"/>
    </source>
</evidence>
<dbReference type="KEGG" id="rop:ROP_24510"/>
<protein>
    <recommendedName>
        <fullName evidence="4">Thioesterase domain-containing protein</fullName>
    </recommendedName>
</protein>
<dbReference type="STRING" id="632772.ROP_24510"/>
<reference evidence="2 3" key="1">
    <citation type="submission" date="2009-03" db="EMBL/GenBank/DDBJ databases">
        <title>Comparison of the complete genome sequences of Rhodococcus erythropolis PR4 and Rhodococcus opacus B4.</title>
        <authorList>
            <person name="Takarada H."/>
            <person name="Sekine M."/>
            <person name="Hosoyama A."/>
            <person name="Yamada R."/>
            <person name="Fujisawa T."/>
            <person name="Omata S."/>
            <person name="Shimizu A."/>
            <person name="Tsukatani N."/>
            <person name="Tanikawa S."/>
            <person name="Fujita N."/>
            <person name="Harayama S."/>
        </authorList>
    </citation>
    <scope>NUCLEOTIDE SEQUENCE [LARGE SCALE GENOMIC DNA]</scope>
    <source>
        <strain evidence="2 3">B4</strain>
    </source>
</reference>
<dbReference type="AlphaFoldDB" id="C1B3K0"/>
<gene>
    <name evidence="2" type="ordered locus">ROP_24510</name>
</gene>
<dbReference type="EMBL" id="AP011115">
    <property type="protein sequence ID" value="BAH50698.1"/>
    <property type="molecule type" value="Genomic_DNA"/>
</dbReference>
<name>C1B3K0_RHOOB</name>
<dbReference type="SUPFAM" id="SSF54637">
    <property type="entry name" value="Thioesterase/thiol ester dehydrase-isomerase"/>
    <property type="match status" value="1"/>
</dbReference>
<dbReference type="OrthoDB" id="5505920at2"/>
<feature type="compositionally biased region" description="Basic and acidic residues" evidence="1">
    <location>
        <begin position="160"/>
        <end position="170"/>
    </location>
</feature>
<organism evidence="2 3">
    <name type="scientific">Rhodococcus opacus (strain B4)</name>
    <dbReference type="NCBI Taxonomy" id="632772"/>
    <lineage>
        <taxon>Bacteria</taxon>
        <taxon>Bacillati</taxon>
        <taxon>Actinomycetota</taxon>
        <taxon>Actinomycetes</taxon>
        <taxon>Mycobacteriales</taxon>
        <taxon>Nocardiaceae</taxon>
        <taxon>Rhodococcus</taxon>
    </lineage>
</organism>
<dbReference type="InterPro" id="IPR029069">
    <property type="entry name" value="HotDog_dom_sf"/>
</dbReference>